<dbReference type="PRINTS" id="PR00415">
    <property type="entry name" value="ACONITASE"/>
</dbReference>
<evidence type="ECO:0000313" key="16">
    <source>
        <dbReference type="EMBL" id="SAK49615.1"/>
    </source>
</evidence>
<keyword evidence="11" id="KW-0408">Iron</keyword>
<proteinExistence type="predicted"/>
<protein>
    <recommendedName>
        <fullName evidence="6">3-isopropylmalate dehydratase</fullName>
        <ecNumber evidence="6">4.2.1.33</ecNumber>
    </recommendedName>
</protein>
<dbReference type="AlphaFoldDB" id="A0A157ZVT7"/>
<dbReference type="OrthoDB" id="9802769at2"/>
<dbReference type="PANTHER" id="PTHR43822">
    <property type="entry name" value="HOMOACONITASE, MITOCHONDRIAL-RELATED"/>
    <property type="match status" value="1"/>
</dbReference>
<dbReference type="UniPathway" id="UPA00048">
    <property type="reaction ID" value="UER00071"/>
</dbReference>
<evidence type="ECO:0000256" key="12">
    <source>
        <dbReference type="ARBA" id="ARBA00023014"/>
    </source>
</evidence>
<dbReference type="PROSITE" id="PS00450">
    <property type="entry name" value="ACONITASE_1"/>
    <property type="match status" value="1"/>
</dbReference>
<dbReference type="EMBL" id="FCOE02000003">
    <property type="protein sequence ID" value="SAK49615.1"/>
    <property type="molecule type" value="Genomic_DNA"/>
</dbReference>
<keyword evidence="16" id="KW-0413">Isomerase</keyword>
<name>A0A157ZVT7_9BURK</name>
<evidence type="ECO:0000256" key="7">
    <source>
        <dbReference type="ARBA" id="ARBA00022430"/>
    </source>
</evidence>
<accession>A0A157ZVT7</accession>
<dbReference type="GO" id="GO:0016853">
    <property type="term" value="F:isomerase activity"/>
    <property type="evidence" value="ECO:0007669"/>
    <property type="project" value="UniProtKB-KW"/>
</dbReference>
<evidence type="ECO:0000256" key="5">
    <source>
        <dbReference type="ARBA" id="ARBA00011271"/>
    </source>
</evidence>
<dbReference type="PROSITE" id="PS01244">
    <property type="entry name" value="ACONITASE_2"/>
    <property type="match status" value="1"/>
</dbReference>
<dbReference type="Proteomes" id="UP000054911">
    <property type="component" value="Unassembled WGS sequence"/>
</dbReference>
<dbReference type="InterPro" id="IPR050067">
    <property type="entry name" value="IPM_dehydratase_rel_enz"/>
</dbReference>
<comment type="cofactor">
    <cofactor evidence="2">
        <name>[4Fe-4S] cluster</name>
        <dbReference type="ChEBI" id="CHEBI:49883"/>
    </cofactor>
</comment>
<keyword evidence="14" id="KW-0100">Branched-chain amino acid biosynthesis</keyword>
<dbReference type="GO" id="GO:0009098">
    <property type="term" value="P:L-leucine biosynthetic process"/>
    <property type="evidence" value="ECO:0007669"/>
    <property type="project" value="UniProtKB-UniPathway"/>
</dbReference>
<keyword evidence="17" id="KW-1185">Reference proteome</keyword>
<comment type="pathway">
    <text evidence="4">Amino-acid biosynthesis; L-leucine biosynthesis; L-leucine from 3-methyl-2-oxobutanoate: step 2/4.</text>
</comment>
<dbReference type="STRING" id="1777141.AWB80_01370"/>
<dbReference type="PANTHER" id="PTHR43822:SF9">
    <property type="entry name" value="3-ISOPROPYLMALATE DEHYDRATASE"/>
    <property type="match status" value="1"/>
</dbReference>
<dbReference type="GO" id="GO:0051539">
    <property type="term" value="F:4 iron, 4 sulfur cluster binding"/>
    <property type="evidence" value="ECO:0007669"/>
    <property type="project" value="UniProtKB-KW"/>
</dbReference>
<evidence type="ECO:0000256" key="10">
    <source>
        <dbReference type="ARBA" id="ARBA00022723"/>
    </source>
</evidence>
<feature type="domain" description="Aconitase/3-isopropylmalate dehydratase large subunit alpha/beta/alpha" evidence="15">
    <location>
        <begin position="6"/>
        <end position="457"/>
    </location>
</feature>
<dbReference type="InterPro" id="IPR015931">
    <property type="entry name" value="Acnase/IPM_dHydase_lsu_aba_1/3"/>
</dbReference>
<keyword evidence="13" id="KW-0456">Lyase</keyword>
<keyword evidence="7" id="KW-0432">Leucine biosynthesis</keyword>
<dbReference type="SUPFAM" id="SSF53732">
    <property type="entry name" value="Aconitase iron-sulfur domain"/>
    <property type="match status" value="1"/>
</dbReference>
<keyword evidence="9" id="KW-0028">Amino-acid biosynthesis</keyword>
<evidence type="ECO:0000259" key="15">
    <source>
        <dbReference type="Pfam" id="PF00330"/>
    </source>
</evidence>
<evidence type="ECO:0000256" key="9">
    <source>
        <dbReference type="ARBA" id="ARBA00022605"/>
    </source>
</evidence>
<keyword evidence="10" id="KW-0479">Metal-binding</keyword>
<dbReference type="CDD" id="cd01583">
    <property type="entry name" value="IPMI"/>
    <property type="match status" value="1"/>
</dbReference>
<dbReference type="InterPro" id="IPR001030">
    <property type="entry name" value="Acoase/IPM_deHydtase_lsu_aba"/>
</dbReference>
<comment type="function">
    <text evidence="3">Catalyzes the isomerization between 2-isopropylmalate and 3-isopropylmalate, via the formation of 2-isopropylmaleate.</text>
</comment>
<sequence>MKTLFDKLWDSHTIAHLAGGIDLLQVDRHLMHELTGVEAVRVLEQRNLSVDSPALTFATLDHVISTKPGRRAGDAEWATDMVDAMRDQMAHHAIPIFDIGSDGQQGIVHVIGPELGLSLPGTSIVCADSHTCTHGAMGALAFGIGSTEVVHVLATQTIRQKRPKTMRVRFDGRVREGVSAKDMILYVIGKIGAAGGTGHAVEYAGEAIEALSMEGRLTLCNLSIELGAKFGLIAPDETTFAYLRDKPYAPQGARFDAVLADWKALATDEGAHFDREVTIDASAIRVQVTWGTSPEHVIALDDAVPDPATLTDESRRQAAQNAIDYMGVRAGQHLDELAVDRVFIGSCTNSRIEDLRAAARVVDGQHVARHVKAWVVPGSLTIARQAHDEGLDEIFRAAGFEWREPGCSMCVGANGDVVGRGERCVSTSNRNFIGRQGPGARTHLASPAVAAASALAGHIAAPQAGASR</sequence>
<dbReference type="NCBIfam" id="TIGR00170">
    <property type="entry name" value="leuC"/>
    <property type="match status" value="1"/>
</dbReference>
<dbReference type="InterPro" id="IPR033941">
    <property type="entry name" value="IPMI_cat"/>
</dbReference>
<evidence type="ECO:0000256" key="4">
    <source>
        <dbReference type="ARBA" id="ARBA00004729"/>
    </source>
</evidence>
<comment type="subunit">
    <text evidence="5">Heterodimer of LeuC and LeuD.</text>
</comment>
<evidence type="ECO:0000256" key="1">
    <source>
        <dbReference type="ARBA" id="ARBA00000491"/>
    </source>
</evidence>
<dbReference type="InterPro" id="IPR036008">
    <property type="entry name" value="Aconitase_4Fe-4S_dom"/>
</dbReference>
<dbReference type="Pfam" id="PF00330">
    <property type="entry name" value="Aconitase"/>
    <property type="match status" value="1"/>
</dbReference>
<reference evidence="16" key="1">
    <citation type="submission" date="2016-01" db="EMBL/GenBank/DDBJ databases">
        <authorList>
            <person name="Peeters C."/>
        </authorList>
    </citation>
    <scope>NUCLEOTIDE SEQUENCE [LARGE SCALE GENOMIC DNA]</scope>
    <source>
        <strain evidence="16">LMG 29323</strain>
    </source>
</reference>
<evidence type="ECO:0000256" key="11">
    <source>
        <dbReference type="ARBA" id="ARBA00023004"/>
    </source>
</evidence>
<organism evidence="16 17">
    <name type="scientific">Caballeronia pedi</name>
    <dbReference type="NCBI Taxonomy" id="1777141"/>
    <lineage>
        <taxon>Bacteria</taxon>
        <taxon>Pseudomonadati</taxon>
        <taxon>Pseudomonadota</taxon>
        <taxon>Betaproteobacteria</taxon>
        <taxon>Burkholderiales</taxon>
        <taxon>Burkholderiaceae</taxon>
        <taxon>Caballeronia</taxon>
    </lineage>
</organism>
<dbReference type="GO" id="GO:0003861">
    <property type="term" value="F:3-isopropylmalate dehydratase activity"/>
    <property type="evidence" value="ECO:0007669"/>
    <property type="project" value="UniProtKB-EC"/>
</dbReference>
<evidence type="ECO:0000256" key="6">
    <source>
        <dbReference type="ARBA" id="ARBA00011998"/>
    </source>
</evidence>
<evidence type="ECO:0000256" key="2">
    <source>
        <dbReference type="ARBA" id="ARBA00001966"/>
    </source>
</evidence>
<dbReference type="EC" id="4.2.1.33" evidence="6"/>
<keyword evidence="8" id="KW-0004">4Fe-4S</keyword>
<dbReference type="GO" id="GO:0046872">
    <property type="term" value="F:metal ion binding"/>
    <property type="evidence" value="ECO:0007669"/>
    <property type="project" value="UniProtKB-KW"/>
</dbReference>
<evidence type="ECO:0000313" key="17">
    <source>
        <dbReference type="Proteomes" id="UP000054911"/>
    </source>
</evidence>
<evidence type="ECO:0000256" key="13">
    <source>
        <dbReference type="ARBA" id="ARBA00023239"/>
    </source>
</evidence>
<comment type="caution">
    <text evidence="16">The sequence shown here is derived from an EMBL/GenBank/DDBJ whole genome shotgun (WGS) entry which is preliminary data.</text>
</comment>
<dbReference type="InterPro" id="IPR004430">
    <property type="entry name" value="3-IsopropMal_deHydase_lsu"/>
</dbReference>
<dbReference type="Gene3D" id="3.30.499.10">
    <property type="entry name" value="Aconitase, domain 3"/>
    <property type="match status" value="2"/>
</dbReference>
<dbReference type="InterPro" id="IPR018136">
    <property type="entry name" value="Aconitase_4Fe-4S_BS"/>
</dbReference>
<evidence type="ECO:0000256" key="3">
    <source>
        <dbReference type="ARBA" id="ARBA00002695"/>
    </source>
</evidence>
<evidence type="ECO:0000256" key="14">
    <source>
        <dbReference type="ARBA" id="ARBA00023304"/>
    </source>
</evidence>
<gene>
    <name evidence="16" type="ORF">AWB80_01370</name>
</gene>
<dbReference type="NCBIfam" id="NF009116">
    <property type="entry name" value="PRK12466.1"/>
    <property type="match status" value="1"/>
</dbReference>
<comment type="catalytic activity">
    <reaction evidence="1">
        <text>(2R,3S)-3-isopropylmalate = (2S)-2-isopropylmalate</text>
        <dbReference type="Rhea" id="RHEA:32287"/>
        <dbReference type="ChEBI" id="CHEBI:1178"/>
        <dbReference type="ChEBI" id="CHEBI:35121"/>
        <dbReference type="EC" id="4.2.1.33"/>
    </reaction>
</comment>
<evidence type="ECO:0000256" key="8">
    <source>
        <dbReference type="ARBA" id="ARBA00022485"/>
    </source>
</evidence>
<dbReference type="NCBIfam" id="NF004016">
    <property type="entry name" value="PRK05478.1"/>
    <property type="match status" value="1"/>
</dbReference>
<dbReference type="RefSeq" id="WP_061173888.1">
    <property type="nucleotide sequence ID" value="NZ_FCOE02000003.1"/>
</dbReference>
<keyword evidence="12" id="KW-0411">Iron-sulfur</keyword>